<comment type="caution">
    <text evidence="3">The sequence shown here is derived from an EMBL/GenBank/DDBJ whole genome shotgun (WGS) entry which is preliminary data.</text>
</comment>
<gene>
    <name evidence="3" type="ORF">ACFO3F_00310</name>
</gene>
<dbReference type="RefSeq" id="WP_127573759.1">
    <property type="nucleotide sequence ID" value="NZ_CP033325.1"/>
</dbReference>
<evidence type="ECO:0000313" key="3">
    <source>
        <dbReference type="EMBL" id="MFC4553681.1"/>
    </source>
</evidence>
<dbReference type="Gene3D" id="3.30.70.2390">
    <property type="match status" value="1"/>
</dbReference>
<keyword evidence="1" id="KW-1133">Transmembrane helix</keyword>
<keyword evidence="1" id="KW-0812">Transmembrane</keyword>
<feature type="domain" description="LytR/CpsA/Psr regulator C-terminal" evidence="2">
    <location>
        <begin position="85"/>
        <end position="172"/>
    </location>
</feature>
<evidence type="ECO:0000256" key="1">
    <source>
        <dbReference type="SAM" id="Phobius"/>
    </source>
</evidence>
<keyword evidence="4" id="KW-1185">Reference proteome</keyword>
<name>A0ABV9D4V7_9MICO</name>
<feature type="transmembrane region" description="Helical" evidence="1">
    <location>
        <begin position="26"/>
        <end position="49"/>
    </location>
</feature>
<sequence length="205" mass="20659">MTSDLESEAARRRAAHRRRLQQRQTVIFGVLITLLLAVALVAGAMWTGVLPSPLARPFSTPEAADNAAGDVPCPPPDALPVAFGEISVNVYNGTTRGGLAATTGSQLAQHGVVIASQDNFPGGTYAGVARVVSGPTGLTAAYTVAALIPESVVSVDASRADATVDVVLGEGFEQVLAPDAAPIDPSVPLLAPAGCTPVSAPAAEG</sequence>
<accession>A0ABV9D4V7</accession>
<evidence type="ECO:0000259" key="2">
    <source>
        <dbReference type="Pfam" id="PF13399"/>
    </source>
</evidence>
<dbReference type="Proteomes" id="UP001595955">
    <property type="component" value="Unassembled WGS sequence"/>
</dbReference>
<protein>
    <submittedName>
        <fullName evidence="3">LytR C-terminal domain-containing protein</fullName>
    </submittedName>
</protein>
<dbReference type="InterPro" id="IPR027381">
    <property type="entry name" value="LytR/CpsA/Psr_C"/>
</dbReference>
<dbReference type="Pfam" id="PF13399">
    <property type="entry name" value="LytR_C"/>
    <property type="match status" value="1"/>
</dbReference>
<organism evidence="3 4">
    <name type="scientific">Georgenia faecalis</name>
    <dbReference type="NCBI Taxonomy" id="2483799"/>
    <lineage>
        <taxon>Bacteria</taxon>
        <taxon>Bacillati</taxon>
        <taxon>Actinomycetota</taxon>
        <taxon>Actinomycetes</taxon>
        <taxon>Micrococcales</taxon>
        <taxon>Bogoriellaceae</taxon>
        <taxon>Georgenia</taxon>
    </lineage>
</organism>
<dbReference type="EMBL" id="JBHSGF010000001">
    <property type="protein sequence ID" value="MFC4553681.1"/>
    <property type="molecule type" value="Genomic_DNA"/>
</dbReference>
<reference evidence="4" key="1">
    <citation type="journal article" date="2019" name="Int. J. Syst. Evol. Microbiol.">
        <title>The Global Catalogue of Microorganisms (GCM) 10K type strain sequencing project: providing services to taxonomists for standard genome sequencing and annotation.</title>
        <authorList>
            <consortium name="The Broad Institute Genomics Platform"/>
            <consortium name="The Broad Institute Genome Sequencing Center for Infectious Disease"/>
            <person name="Wu L."/>
            <person name="Ma J."/>
        </authorList>
    </citation>
    <scope>NUCLEOTIDE SEQUENCE [LARGE SCALE GENOMIC DNA]</scope>
    <source>
        <strain evidence="4">JCM 3369</strain>
    </source>
</reference>
<proteinExistence type="predicted"/>
<keyword evidence="1" id="KW-0472">Membrane</keyword>
<evidence type="ECO:0000313" key="4">
    <source>
        <dbReference type="Proteomes" id="UP001595955"/>
    </source>
</evidence>